<sequence length="179" mass="19983">MKLLTLLIVTLLLFTIKSTSCSNLHGNDNNDNINPHSPNSYFPFGETVRFDILNKDDSTSGGKGFQGKVGIETGTTGETTYTSSAKVKNPSLLNEYLEIDFNKPLLDNKLDHHHYKNKENNNNNNNHDTNNNIKDQLLETNSIGNGPIDSIFLNKPIQGGHGYIPNKNNNNNNNKRDEL</sequence>
<reference evidence="3" key="1">
    <citation type="submission" date="2020-01" db="EMBL/GenBank/DDBJ databases">
        <title>Development of genomics and gene disruption for Polysphondylium violaceum indicates a role for the polyketide synthase stlB in stalk morphogenesis.</title>
        <authorList>
            <person name="Narita B."/>
            <person name="Kawabe Y."/>
            <person name="Kin K."/>
            <person name="Saito T."/>
            <person name="Gibbs R."/>
            <person name="Kuspa A."/>
            <person name="Muzny D."/>
            <person name="Queller D."/>
            <person name="Richards S."/>
            <person name="Strassman J."/>
            <person name="Sucgang R."/>
            <person name="Worley K."/>
            <person name="Schaap P."/>
        </authorList>
    </citation>
    <scope>NUCLEOTIDE SEQUENCE</scope>
    <source>
        <strain evidence="3">QSvi11</strain>
    </source>
</reference>
<dbReference type="Proteomes" id="UP000695562">
    <property type="component" value="Unassembled WGS sequence"/>
</dbReference>
<name>A0A8J4VAR3_9MYCE</name>
<accession>A0A8J4VAR3</accession>
<keyword evidence="4" id="KW-1185">Reference proteome</keyword>
<evidence type="ECO:0000313" key="4">
    <source>
        <dbReference type="Proteomes" id="UP000695562"/>
    </source>
</evidence>
<evidence type="ECO:0000256" key="1">
    <source>
        <dbReference type="SAM" id="MobiDB-lite"/>
    </source>
</evidence>
<feature type="signal peptide" evidence="2">
    <location>
        <begin position="1"/>
        <end position="21"/>
    </location>
</feature>
<gene>
    <name evidence="3" type="ORF">CYY_001278</name>
</gene>
<dbReference type="AlphaFoldDB" id="A0A8J4VAR3"/>
<feature type="chain" id="PRO_5035198979" evidence="2">
    <location>
        <begin position="22"/>
        <end position="179"/>
    </location>
</feature>
<protein>
    <submittedName>
        <fullName evidence="3">Uncharacterized protein</fullName>
    </submittedName>
</protein>
<evidence type="ECO:0000256" key="2">
    <source>
        <dbReference type="SAM" id="SignalP"/>
    </source>
</evidence>
<evidence type="ECO:0000313" key="3">
    <source>
        <dbReference type="EMBL" id="KAF2077429.1"/>
    </source>
</evidence>
<organism evidence="3 4">
    <name type="scientific">Polysphondylium violaceum</name>
    <dbReference type="NCBI Taxonomy" id="133409"/>
    <lineage>
        <taxon>Eukaryota</taxon>
        <taxon>Amoebozoa</taxon>
        <taxon>Evosea</taxon>
        <taxon>Eumycetozoa</taxon>
        <taxon>Dictyostelia</taxon>
        <taxon>Dictyosteliales</taxon>
        <taxon>Dictyosteliaceae</taxon>
        <taxon>Polysphondylium</taxon>
    </lineage>
</organism>
<feature type="compositionally biased region" description="Low complexity" evidence="1">
    <location>
        <begin position="120"/>
        <end position="132"/>
    </location>
</feature>
<dbReference type="EMBL" id="AJWJ01000029">
    <property type="protein sequence ID" value="KAF2077429.1"/>
    <property type="molecule type" value="Genomic_DNA"/>
</dbReference>
<feature type="region of interest" description="Disordered" evidence="1">
    <location>
        <begin position="113"/>
        <end position="132"/>
    </location>
</feature>
<comment type="caution">
    <text evidence="3">The sequence shown here is derived from an EMBL/GenBank/DDBJ whole genome shotgun (WGS) entry which is preliminary data.</text>
</comment>
<proteinExistence type="predicted"/>
<keyword evidence="2" id="KW-0732">Signal</keyword>